<dbReference type="Proteomes" id="UP000735302">
    <property type="component" value="Unassembled WGS sequence"/>
</dbReference>
<evidence type="ECO:0000313" key="2">
    <source>
        <dbReference type="Proteomes" id="UP000735302"/>
    </source>
</evidence>
<dbReference type="EMBL" id="BLXT01003538">
    <property type="protein sequence ID" value="GFO01636.1"/>
    <property type="molecule type" value="Genomic_DNA"/>
</dbReference>
<evidence type="ECO:0000313" key="1">
    <source>
        <dbReference type="EMBL" id="GFO01636.1"/>
    </source>
</evidence>
<accession>A0AAV4A4R8</accession>
<comment type="caution">
    <text evidence="1">The sequence shown here is derived from an EMBL/GenBank/DDBJ whole genome shotgun (WGS) entry which is preliminary data.</text>
</comment>
<keyword evidence="2" id="KW-1185">Reference proteome</keyword>
<organism evidence="1 2">
    <name type="scientific">Plakobranchus ocellatus</name>
    <dbReference type="NCBI Taxonomy" id="259542"/>
    <lineage>
        <taxon>Eukaryota</taxon>
        <taxon>Metazoa</taxon>
        <taxon>Spiralia</taxon>
        <taxon>Lophotrochozoa</taxon>
        <taxon>Mollusca</taxon>
        <taxon>Gastropoda</taxon>
        <taxon>Heterobranchia</taxon>
        <taxon>Euthyneura</taxon>
        <taxon>Panpulmonata</taxon>
        <taxon>Sacoglossa</taxon>
        <taxon>Placobranchoidea</taxon>
        <taxon>Plakobranchidae</taxon>
        <taxon>Plakobranchus</taxon>
    </lineage>
</organism>
<protein>
    <submittedName>
        <fullName evidence="1">Uncharacterized protein</fullName>
    </submittedName>
</protein>
<sequence length="137" mass="15070">MAGVSLYCPMTDWPPTALKLTHRAARPCMPENSGDSRSAGMIVSQKVVVIESVGVVRGTVKLWDSRIDRNLSGMGLNLPQDSFSSQGKYTSCTWLWGSGGSVIGELALKFAWVFLRAEIHEPFLQRAGYMIHNKNTP</sequence>
<name>A0AAV4A4R8_9GAST</name>
<gene>
    <name evidence="1" type="ORF">PoB_002814100</name>
</gene>
<proteinExistence type="predicted"/>
<reference evidence="1 2" key="1">
    <citation type="journal article" date="2021" name="Elife">
        <title>Chloroplast acquisition without the gene transfer in kleptoplastic sea slugs, Plakobranchus ocellatus.</title>
        <authorList>
            <person name="Maeda T."/>
            <person name="Takahashi S."/>
            <person name="Yoshida T."/>
            <person name="Shimamura S."/>
            <person name="Takaki Y."/>
            <person name="Nagai Y."/>
            <person name="Toyoda A."/>
            <person name="Suzuki Y."/>
            <person name="Arimoto A."/>
            <person name="Ishii H."/>
            <person name="Satoh N."/>
            <person name="Nishiyama T."/>
            <person name="Hasebe M."/>
            <person name="Maruyama T."/>
            <person name="Minagawa J."/>
            <person name="Obokata J."/>
            <person name="Shigenobu S."/>
        </authorList>
    </citation>
    <scope>NUCLEOTIDE SEQUENCE [LARGE SCALE GENOMIC DNA]</scope>
</reference>
<dbReference type="AlphaFoldDB" id="A0AAV4A4R8"/>